<dbReference type="AlphaFoldDB" id="A0A0D2M102"/>
<evidence type="ECO:0000256" key="6">
    <source>
        <dbReference type="SAM" id="MobiDB-lite"/>
    </source>
</evidence>
<dbReference type="SUPFAM" id="SSF103473">
    <property type="entry name" value="MFS general substrate transporter"/>
    <property type="match status" value="1"/>
</dbReference>
<keyword evidence="4 7" id="KW-1133">Transmembrane helix</keyword>
<evidence type="ECO:0000256" key="3">
    <source>
        <dbReference type="ARBA" id="ARBA00022692"/>
    </source>
</evidence>
<feature type="transmembrane region" description="Helical" evidence="7">
    <location>
        <begin position="64"/>
        <end position="86"/>
    </location>
</feature>
<evidence type="ECO:0000313" key="10">
    <source>
        <dbReference type="Proteomes" id="UP000054270"/>
    </source>
</evidence>
<dbReference type="PANTHER" id="PTHR23504">
    <property type="entry name" value="MAJOR FACILITATOR SUPERFAMILY DOMAIN-CONTAINING PROTEIN 10"/>
    <property type="match status" value="1"/>
</dbReference>
<dbReference type="OMA" id="RTEHHAL"/>
<dbReference type="EMBL" id="KN817613">
    <property type="protein sequence ID" value="KJA16883.1"/>
    <property type="molecule type" value="Genomic_DNA"/>
</dbReference>
<name>A0A0D2M102_HYPSF</name>
<feature type="region of interest" description="Disordered" evidence="6">
    <location>
        <begin position="274"/>
        <end position="296"/>
    </location>
</feature>
<feature type="transmembrane region" description="Helical" evidence="7">
    <location>
        <begin position="383"/>
        <end position="405"/>
    </location>
</feature>
<keyword evidence="5 7" id="KW-0472">Membrane</keyword>
<dbReference type="OrthoDB" id="419616at2759"/>
<dbReference type="Proteomes" id="UP000054270">
    <property type="component" value="Unassembled WGS sequence"/>
</dbReference>
<evidence type="ECO:0000313" key="9">
    <source>
        <dbReference type="EMBL" id="KJA16883.1"/>
    </source>
</evidence>
<feature type="transmembrane region" description="Helical" evidence="7">
    <location>
        <begin position="98"/>
        <end position="120"/>
    </location>
</feature>
<dbReference type="PRINTS" id="PR01035">
    <property type="entry name" value="TCRTETA"/>
</dbReference>
<dbReference type="InterPro" id="IPR011701">
    <property type="entry name" value="MFS"/>
</dbReference>
<organism evidence="9 10">
    <name type="scientific">Hypholoma sublateritium (strain FD-334 SS-4)</name>
    <dbReference type="NCBI Taxonomy" id="945553"/>
    <lineage>
        <taxon>Eukaryota</taxon>
        <taxon>Fungi</taxon>
        <taxon>Dikarya</taxon>
        <taxon>Basidiomycota</taxon>
        <taxon>Agaricomycotina</taxon>
        <taxon>Agaricomycetes</taxon>
        <taxon>Agaricomycetidae</taxon>
        <taxon>Agaricales</taxon>
        <taxon>Agaricineae</taxon>
        <taxon>Strophariaceae</taxon>
        <taxon>Hypholoma</taxon>
    </lineage>
</organism>
<evidence type="ECO:0000256" key="4">
    <source>
        <dbReference type="ARBA" id="ARBA00022989"/>
    </source>
</evidence>
<dbReference type="GO" id="GO:0016020">
    <property type="term" value="C:membrane"/>
    <property type="evidence" value="ECO:0007669"/>
    <property type="project" value="UniProtKB-SubCell"/>
</dbReference>
<keyword evidence="2" id="KW-0813">Transport</keyword>
<evidence type="ECO:0000256" key="7">
    <source>
        <dbReference type="SAM" id="Phobius"/>
    </source>
</evidence>
<dbReference type="InterPro" id="IPR020846">
    <property type="entry name" value="MFS_dom"/>
</dbReference>
<feature type="transmembrane region" description="Helical" evidence="7">
    <location>
        <begin position="152"/>
        <end position="176"/>
    </location>
</feature>
<proteinExistence type="predicted"/>
<protein>
    <recommendedName>
        <fullName evidence="8">Major facilitator superfamily (MFS) profile domain-containing protein</fullName>
    </recommendedName>
</protein>
<dbReference type="Gene3D" id="1.20.1250.20">
    <property type="entry name" value="MFS general substrate transporter like domains"/>
    <property type="match status" value="1"/>
</dbReference>
<feature type="domain" description="Major facilitator superfamily (MFS) profile" evidence="8">
    <location>
        <begin position="18"/>
        <end position="513"/>
    </location>
</feature>
<evidence type="ECO:0000259" key="8">
    <source>
        <dbReference type="PROSITE" id="PS50850"/>
    </source>
</evidence>
<dbReference type="PANTHER" id="PTHR23504:SF15">
    <property type="entry name" value="MAJOR FACILITATOR SUPERFAMILY (MFS) PROFILE DOMAIN-CONTAINING PROTEIN"/>
    <property type="match status" value="1"/>
</dbReference>
<feature type="transmembrane region" description="Helical" evidence="7">
    <location>
        <begin position="196"/>
        <end position="218"/>
    </location>
</feature>
<sequence>MTYDDDDNHDDLEKPTPLPIYQLLSVYLIQISEPITATVIYPFINEFVGRTGITKGDEKKTGYYAGFIESTFFFSESLTVVLWGYLSDRYGRRPVLLGGPLGLSLAMVVFGMSTTFWPLVLMRTLQGIFNGNIGVSKSMMAEMTDSTNRGDAFAYTPLIWGSGTTIGPIIGGVLSNAANRWPDTLGRIAYLRAHPYFIPCAVAGFLAFASFVIGCITLKETLPSLVACDRIQRNHKTMSEDIVSPMDIAEETSLLHHGEPPIYGAVEDLTTSFRSVSSSGSSGSLDSQSGGEISSPERAKPVFRDVFTRALLSSLLNHALLAFLDMAHNTLLPLMYSTSIPLGGLGLDPFTIGLVLGGFGCVNAIGQAKFLGRLIRKYGARKVYIISFSCIVMCFLMYPAMSFFAKRAGRVDGLVYTCMVIQLCFQAGIYSAYGSLQVLLVESVPEGGPMATVNGVAQMLGSGMRSLAPTFASSLFSMSLQRRLAGGNMVYYVALGITLAGVRCSFLLPRRRRRTKRRSQHVEQAPAPSC</sequence>
<reference evidence="10" key="1">
    <citation type="submission" date="2014-04" db="EMBL/GenBank/DDBJ databases">
        <title>Evolutionary Origins and Diversification of the Mycorrhizal Mutualists.</title>
        <authorList>
            <consortium name="DOE Joint Genome Institute"/>
            <consortium name="Mycorrhizal Genomics Consortium"/>
            <person name="Kohler A."/>
            <person name="Kuo A."/>
            <person name="Nagy L.G."/>
            <person name="Floudas D."/>
            <person name="Copeland A."/>
            <person name="Barry K.W."/>
            <person name="Cichocki N."/>
            <person name="Veneault-Fourrey C."/>
            <person name="LaButti K."/>
            <person name="Lindquist E.A."/>
            <person name="Lipzen A."/>
            <person name="Lundell T."/>
            <person name="Morin E."/>
            <person name="Murat C."/>
            <person name="Riley R."/>
            <person name="Ohm R."/>
            <person name="Sun H."/>
            <person name="Tunlid A."/>
            <person name="Henrissat B."/>
            <person name="Grigoriev I.V."/>
            <person name="Hibbett D.S."/>
            <person name="Martin F."/>
        </authorList>
    </citation>
    <scope>NUCLEOTIDE SEQUENCE [LARGE SCALE GENOMIC DNA]</scope>
    <source>
        <strain evidence="10">FD-334 SS-4</strain>
    </source>
</reference>
<dbReference type="InterPro" id="IPR001958">
    <property type="entry name" value="Tet-R_TetA/multi-R_MdtG-like"/>
</dbReference>
<gene>
    <name evidence="9" type="ORF">HYPSUDRAFT_147130</name>
</gene>
<accession>A0A0D2M102</accession>
<feature type="transmembrane region" description="Helical" evidence="7">
    <location>
        <begin position="489"/>
        <end position="508"/>
    </location>
</feature>
<dbReference type="InterPro" id="IPR036259">
    <property type="entry name" value="MFS_trans_sf"/>
</dbReference>
<evidence type="ECO:0000256" key="2">
    <source>
        <dbReference type="ARBA" id="ARBA00022448"/>
    </source>
</evidence>
<keyword evidence="3 7" id="KW-0812">Transmembrane</keyword>
<dbReference type="GO" id="GO:0022857">
    <property type="term" value="F:transmembrane transporter activity"/>
    <property type="evidence" value="ECO:0007669"/>
    <property type="project" value="InterPro"/>
</dbReference>
<keyword evidence="10" id="KW-1185">Reference proteome</keyword>
<feature type="transmembrane region" description="Helical" evidence="7">
    <location>
        <begin position="350"/>
        <end position="371"/>
    </location>
</feature>
<feature type="compositionally biased region" description="Low complexity" evidence="6">
    <location>
        <begin position="274"/>
        <end position="291"/>
    </location>
</feature>
<evidence type="ECO:0000256" key="5">
    <source>
        <dbReference type="ARBA" id="ARBA00023136"/>
    </source>
</evidence>
<dbReference type="Pfam" id="PF07690">
    <property type="entry name" value="MFS_1"/>
    <property type="match status" value="1"/>
</dbReference>
<evidence type="ECO:0000256" key="1">
    <source>
        <dbReference type="ARBA" id="ARBA00004141"/>
    </source>
</evidence>
<comment type="subcellular location">
    <subcellularLocation>
        <location evidence="1">Membrane</location>
        <topology evidence="1">Multi-pass membrane protein</topology>
    </subcellularLocation>
</comment>
<dbReference type="PROSITE" id="PS50850">
    <property type="entry name" value="MFS"/>
    <property type="match status" value="1"/>
</dbReference>